<evidence type="ECO:0000313" key="1">
    <source>
        <dbReference type="EMBL" id="KAF5379602.1"/>
    </source>
</evidence>
<name>A0A8H5HA87_9AGAR</name>
<dbReference type="Proteomes" id="UP000518752">
    <property type="component" value="Unassembled WGS sequence"/>
</dbReference>
<gene>
    <name evidence="1" type="ORF">D9757_009213</name>
</gene>
<dbReference type="AlphaFoldDB" id="A0A8H5HA87"/>
<protein>
    <submittedName>
        <fullName evidence="1">Uncharacterized protein</fullName>
    </submittedName>
</protein>
<sequence>MSINAHEPPTELGKLNLLPATVNPGSRSEDAVIMSTVEDRMGRTVLKHPSRRDYIIPDFHIYSLIGPKRERKPLAVCENKFVLNPFQQLIEYLEQSLAANPEVIGIGARVNKDGKGLEFLLVQGDPNELENGCRIVLAKDGSEWHSYDSEVFYRTLLEVAVKHWQTDDESDDENGDEE</sequence>
<reference evidence="1 2" key="1">
    <citation type="journal article" date="2020" name="ISME J.">
        <title>Uncovering the hidden diversity of litter-decomposition mechanisms in mushroom-forming fungi.</title>
        <authorList>
            <person name="Floudas D."/>
            <person name="Bentzer J."/>
            <person name="Ahren D."/>
            <person name="Johansson T."/>
            <person name="Persson P."/>
            <person name="Tunlid A."/>
        </authorList>
    </citation>
    <scope>NUCLEOTIDE SEQUENCE [LARGE SCALE GENOMIC DNA]</scope>
    <source>
        <strain evidence="1 2">CBS 406.79</strain>
    </source>
</reference>
<keyword evidence="2" id="KW-1185">Reference proteome</keyword>
<evidence type="ECO:0000313" key="2">
    <source>
        <dbReference type="Proteomes" id="UP000518752"/>
    </source>
</evidence>
<proteinExistence type="predicted"/>
<dbReference type="EMBL" id="JAACJN010000068">
    <property type="protein sequence ID" value="KAF5379602.1"/>
    <property type="molecule type" value="Genomic_DNA"/>
</dbReference>
<comment type="caution">
    <text evidence="1">The sequence shown here is derived from an EMBL/GenBank/DDBJ whole genome shotgun (WGS) entry which is preliminary data.</text>
</comment>
<accession>A0A8H5HA87</accession>
<organism evidence="1 2">
    <name type="scientific">Collybiopsis confluens</name>
    <dbReference type="NCBI Taxonomy" id="2823264"/>
    <lineage>
        <taxon>Eukaryota</taxon>
        <taxon>Fungi</taxon>
        <taxon>Dikarya</taxon>
        <taxon>Basidiomycota</taxon>
        <taxon>Agaricomycotina</taxon>
        <taxon>Agaricomycetes</taxon>
        <taxon>Agaricomycetidae</taxon>
        <taxon>Agaricales</taxon>
        <taxon>Marasmiineae</taxon>
        <taxon>Omphalotaceae</taxon>
        <taxon>Collybiopsis</taxon>
    </lineage>
</organism>